<keyword evidence="2" id="KW-1185">Reference proteome</keyword>
<organism evidence="1 2">
    <name type="scientific">Xanthocytophaga flava</name>
    <dbReference type="NCBI Taxonomy" id="3048013"/>
    <lineage>
        <taxon>Bacteria</taxon>
        <taxon>Pseudomonadati</taxon>
        <taxon>Bacteroidota</taxon>
        <taxon>Cytophagia</taxon>
        <taxon>Cytophagales</taxon>
        <taxon>Rhodocytophagaceae</taxon>
        <taxon>Xanthocytophaga</taxon>
    </lineage>
</organism>
<evidence type="ECO:0000313" key="1">
    <source>
        <dbReference type="EMBL" id="MDJ1493377.1"/>
    </source>
</evidence>
<comment type="caution">
    <text evidence="1">The sequence shown here is derived from an EMBL/GenBank/DDBJ whole genome shotgun (WGS) entry which is preliminary data.</text>
</comment>
<dbReference type="RefSeq" id="WP_313995553.1">
    <property type="nucleotide sequence ID" value="NZ_JASJOR010000006.1"/>
</dbReference>
<dbReference type="Proteomes" id="UP001228581">
    <property type="component" value="Unassembled WGS sequence"/>
</dbReference>
<name>A0ABT7CI70_9BACT</name>
<protein>
    <submittedName>
        <fullName evidence="1">DUF2851 family protein</fullName>
    </submittedName>
</protein>
<dbReference type="EMBL" id="JASJOT010000005">
    <property type="protein sequence ID" value="MDJ1493377.1"/>
    <property type="molecule type" value="Genomic_DNA"/>
</dbReference>
<reference evidence="1 2" key="1">
    <citation type="submission" date="2023-05" db="EMBL/GenBank/DDBJ databases">
        <authorList>
            <person name="Zhang X."/>
        </authorList>
    </citation>
    <scope>NUCLEOTIDE SEQUENCE [LARGE SCALE GENOMIC DNA]</scope>
    <source>
        <strain evidence="1 2">DM2B3-1</strain>
    </source>
</reference>
<accession>A0ABT7CI70</accession>
<dbReference type="Pfam" id="PF11013">
    <property type="entry name" value="DUF2851"/>
    <property type="match status" value="1"/>
</dbReference>
<proteinExistence type="predicted"/>
<evidence type="ECO:0000313" key="2">
    <source>
        <dbReference type="Proteomes" id="UP001228581"/>
    </source>
</evidence>
<sequence length="427" mass="49101">MQESFLHFLWQFQYFSSQGLQTTDGRQLQVLKPGIYNSDAGPDFTQARIVVGGIEWAGNIEMHLRSSDWQVHRHQQDKAYENVVLHVVWEHNLSVHHPDGTEIPVLILESHTDKNLLSRYQALLQNMAPIACASQFSAVKNIHRRQALDKALMSRLHTKAIFVKELYQNSQQHWDETAYQVLAHAFGFKINSEPMLLLAQSLPLKLLYKHANSLLQIEALLFGQAGLIPSQSSDTYVEDLRREYIFLKHKYQLTNTITATQWKFLRLRPANFPTLRIAQLAMLIYEKKSLFSSLLSLQKPEEILTLMDITPSAYWQKHYHFGKESNHEGSLGKDSQYNLLINSVVPLLSACAEIKNEHQYIEHAVFLLEQLPAENNKITRLWKSETGLDIRTAFDSQASIELYNYSCCEHRCLSCPIGVSLVKQKTV</sequence>
<dbReference type="InterPro" id="IPR021272">
    <property type="entry name" value="DUF2851"/>
</dbReference>
<gene>
    <name evidence="1" type="ORF">QNI19_10585</name>
</gene>